<dbReference type="EMBL" id="SIUB01000010">
    <property type="protein sequence ID" value="TBN47601.1"/>
    <property type="molecule type" value="Genomic_DNA"/>
</dbReference>
<dbReference type="GO" id="GO:0015344">
    <property type="term" value="F:siderophore uptake transmembrane transporter activity"/>
    <property type="evidence" value="ECO:0007669"/>
    <property type="project" value="TreeGrafter"/>
</dbReference>
<evidence type="ECO:0000256" key="2">
    <source>
        <dbReference type="ARBA" id="ARBA00022448"/>
    </source>
</evidence>
<dbReference type="Pfam" id="PF07715">
    <property type="entry name" value="Plug"/>
    <property type="match status" value="1"/>
</dbReference>
<feature type="domain" description="TonB-dependent receptor plug" evidence="12">
    <location>
        <begin position="53"/>
        <end position="164"/>
    </location>
</feature>
<dbReference type="Proteomes" id="UP000291613">
    <property type="component" value="Unassembled WGS sequence"/>
</dbReference>
<keyword evidence="13" id="KW-0675">Receptor</keyword>
<comment type="similarity">
    <text evidence="8 9">Belongs to the TonB-dependent receptor family.</text>
</comment>
<dbReference type="GO" id="GO:0044718">
    <property type="term" value="P:siderophore transmembrane transport"/>
    <property type="evidence" value="ECO:0007669"/>
    <property type="project" value="TreeGrafter"/>
</dbReference>
<reference evidence="13 14" key="1">
    <citation type="submission" date="2019-02" db="EMBL/GenBank/DDBJ databases">
        <title>Hansschlegelia quercus sp. nov., a novel methylotrophic bacterium from buds of oak (Quercus robur L.).</title>
        <authorList>
            <person name="Agafonova N.V."/>
            <person name="Kaparullina E.N."/>
            <person name="Grouzdev D.S."/>
            <person name="Doronina N.V."/>
        </authorList>
    </citation>
    <scope>NUCLEOTIDE SEQUENCE [LARGE SCALE GENOMIC DNA]</scope>
    <source>
        <strain evidence="13 14">Dub</strain>
    </source>
</reference>
<evidence type="ECO:0000256" key="10">
    <source>
        <dbReference type="SAM" id="SignalP"/>
    </source>
</evidence>
<evidence type="ECO:0000259" key="12">
    <source>
        <dbReference type="Pfam" id="PF07715"/>
    </source>
</evidence>
<evidence type="ECO:0000256" key="4">
    <source>
        <dbReference type="ARBA" id="ARBA00022692"/>
    </source>
</evidence>
<keyword evidence="6 8" id="KW-0472">Membrane</keyword>
<dbReference type="InterPro" id="IPR039426">
    <property type="entry name" value="TonB-dep_rcpt-like"/>
</dbReference>
<keyword evidence="10" id="KW-0732">Signal</keyword>
<evidence type="ECO:0000256" key="3">
    <source>
        <dbReference type="ARBA" id="ARBA00022452"/>
    </source>
</evidence>
<dbReference type="InterPro" id="IPR012910">
    <property type="entry name" value="Plug_dom"/>
</dbReference>
<keyword evidence="2 8" id="KW-0813">Transport</keyword>
<sequence length="820" mass="88719">MIRGASRLLLCSTVSLSALLAIAPAKAQDGSTSLEEIDVIGTTPIGGDGLDRDKVPSAVTSVTQSDFSGVSQRSVSEAIARKTPSVSLADVQGNPYFKDFYFRGFVASPLNGTPQGIAVYQNGVRQNEAFGDTVNFDLIPEVAIDRADVFTNNPVFGLNALGGALNIKMKNGFTYQGLETEFLAGSFGKYSGNAQWGQQFGNWSAYLALEGERDGGWRDFSNSNVKRLYGDIGYKGDAAEIHFNVSLADTHLGVVGPTPQELLDRDGRKAVYTGPQTTDNKAAQFNLTGQFDLSNAWSLQTNAYYRRFKQSHVDGNDTDVRLCEDPVLAAAGNLCLEADDIIDPATGTNPDDDDPRLIVRDKNGNPVVAPAGFEDRPGSIERSWTKSQTVGGTAQATNTNELWGKTNHFVVGVSYDHGWTDFRGNSELGIIPDDLQVDGTGDIYHTTIPGGILPTDVKTRNDYLGIYASNTLDVTDRLSATIGARLNYAHISLKDFSPFVNYSDEAMTIPAGSGIDGKHNFTRFNPMAGVTYKITPETTAYASYSETNRAPTPLELACADPSNPCQLEGFLVSDPPLKQVVTRTGEIGLRGHTTPGFGGLLNWKVGGYFAYNNNDILTIPSFITGRGYFRNAGDTQRAGVELSADYQTDTWGMYANYSYIDATFRSNVTLGSPNSPSANGAGEINVRKGDHLPAIPEHQAKIGVAWRPVPKLTLGADVVIMSSQYLVGDESNQERKLKGYAVFNANASWQVTDQIRVFGLIDNVFNQRYATYGTFYDNDDIEFLNLSGSRSITPARPRGAYVGVGYKFTADAAPVLVTKN</sequence>
<comment type="subcellular location">
    <subcellularLocation>
        <location evidence="1 8">Cell outer membrane</location>
        <topology evidence="1 8">Multi-pass membrane protein</topology>
    </subcellularLocation>
</comment>
<dbReference type="Gene3D" id="2.40.170.20">
    <property type="entry name" value="TonB-dependent receptor, beta-barrel domain"/>
    <property type="match status" value="1"/>
</dbReference>
<feature type="domain" description="TonB-dependent receptor-like beta-barrel" evidence="11">
    <location>
        <begin position="226"/>
        <end position="764"/>
    </location>
</feature>
<evidence type="ECO:0000256" key="9">
    <source>
        <dbReference type="RuleBase" id="RU003357"/>
    </source>
</evidence>
<dbReference type="PANTHER" id="PTHR30069">
    <property type="entry name" value="TONB-DEPENDENT OUTER MEMBRANE RECEPTOR"/>
    <property type="match status" value="1"/>
</dbReference>
<dbReference type="OrthoDB" id="8428213at2"/>
<comment type="caution">
    <text evidence="13">The sequence shown here is derived from an EMBL/GenBank/DDBJ whole genome shotgun (WGS) entry which is preliminary data.</text>
</comment>
<evidence type="ECO:0000256" key="6">
    <source>
        <dbReference type="ARBA" id="ARBA00023136"/>
    </source>
</evidence>
<evidence type="ECO:0000256" key="7">
    <source>
        <dbReference type="ARBA" id="ARBA00023237"/>
    </source>
</evidence>
<accession>A0A4Q9G9N2</accession>
<feature type="chain" id="PRO_5020949728" evidence="10">
    <location>
        <begin position="28"/>
        <end position="820"/>
    </location>
</feature>
<dbReference type="Gene3D" id="2.170.130.10">
    <property type="entry name" value="TonB-dependent receptor, plug domain"/>
    <property type="match status" value="1"/>
</dbReference>
<dbReference type="PANTHER" id="PTHR30069:SF39">
    <property type="entry name" value="BLL6183 PROTEIN"/>
    <property type="match status" value="1"/>
</dbReference>
<gene>
    <name evidence="13" type="ORF">EYR15_15705</name>
</gene>
<protein>
    <submittedName>
        <fullName evidence="13">TonB-dependent receptor</fullName>
    </submittedName>
</protein>
<name>A0A4Q9G9N2_9HYPH</name>
<keyword evidence="4 8" id="KW-0812">Transmembrane</keyword>
<dbReference type="InterPro" id="IPR000531">
    <property type="entry name" value="Beta-barrel_TonB"/>
</dbReference>
<evidence type="ECO:0000313" key="13">
    <source>
        <dbReference type="EMBL" id="TBN47601.1"/>
    </source>
</evidence>
<evidence type="ECO:0000256" key="5">
    <source>
        <dbReference type="ARBA" id="ARBA00023077"/>
    </source>
</evidence>
<evidence type="ECO:0000313" key="14">
    <source>
        <dbReference type="Proteomes" id="UP000291613"/>
    </source>
</evidence>
<dbReference type="InterPro" id="IPR037066">
    <property type="entry name" value="Plug_dom_sf"/>
</dbReference>
<keyword evidence="14" id="KW-1185">Reference proteome</keyword>
<evidence type="ECO:0000259" key="11">
    <source>
        <dbReference type="Pfam" id="PF00593"/>
    </source>
</evidence>
<dbReference type="RefSeq" id="WP_131004519.1">
    <property type="nucleotide sequence ID" value="NZ_SIUB01000010.1"/>
</dbReference>
<evidence type="ECO:0000256" key="1">
    <source>
        <dbReference type="ARBA" id="ARBA00004571"/>
    </source>
</evidence>
<keyword evidence="5 9" id="KW-0798">TonB box</keyword>
<feature type="signal peptide" evidence="10">
    <location>
        <begin position="1"/>
        <end position="27"/>
    </location>
</feature>
<dbReference type="SUPFAM" id="SSF56935">
    <property type="entry name" value="Porins"/>
    <property type="match status" value="1"/>
</dbReference>
<dbReference type="GO" id="GO:0009279">
    <property type="term" value="C:cell outer membrane"/>
    <property type="evidence" value="ECO:0007669"/>
    <property type="project" value="UniProtKB-SubCell"/>
</dbReference>
<dbReference type="InterPro" id="IPR036942">
    <property type="entry name" value="Beta-barrel_TonB_sf"/>
</dbReference>
<dbReference type="AlphaFoldDB" id="A0A4Q9G9N2"/>
<proteinExistence type="inferred from homology"/>
<dbReference type="Pfam" id="PF00593">
    <property type="entry name" value="TonB_dep_Rec_b-barrel"/>
    <property type="match status" value="1"/>
</dbReference>
<organism evidence="13 14">
    <name type="scientific">Hansschlegelia quercus</name>
    <dbReference type="NCBI Taxonomy" id="2528245"/>
    <lineage>
        <taxon>Bacteria</taxon>
        <taxon>Pseudomonadati</taxon>
        <taxon>Pseudomonadota</taxon>
        <taxon>Alphaproteobacteria</taxon>
        <taxon>Hyphomicrobiales</taxon>
        <taxon>Methylopilaceae</taxon>
        <taxon>Hansschlegelia</taxon>
    </lineage>
</organism>
<dbReference type="PROSITE" id="PS52016">
    <property type="entry name" value="TONB_DEPENDENT_REC_3"/>
    <property type="match status" value="1"/>
</dbReference>
<keyword evidence="7 8" id="KW-0998">Cell outer membrane</keyword>
<evidence type="ECO:0000256" key="8">
    <source>
        <dbReference type="PROSITE-ProRule" id="PRU01360"/>
    </source>
</evidence>
<keyword evidence="3 8" id="KW-1134">Transmembrane beta strand</keyword>